<feature type="transmembrane region" description="Helical" evidence="1">
    <location>
        <begin position="14"/>
        <end position="34"/>
    </location>
</feature>
<evidence type="ECO:0000256" key="1">
    <source>
        <dbReference type="SAM" id="Phobius"/>
    </source>
</evidence>
<sequence length="190" mass="20324">MPNSAVAVMIARRLVVAGSIAFVAWLIVAFQLFFNVPVNTPHRTDAVIMLGGASSERLPVAEKLKSDLGIPVLAVSHTGTPGNVSADELCNTLPRPDPSLVCLTLDENDTRGEARAIGKLVAEKGWGSVTVVTSRYHQIRAGTLISQCTTADVQMFASDPELSAGQWLRRFAIETGGLLDALLRPECDSR</sequence>
<dbReference type="EMBL" id="JBHMBH010000027">
    <property type="protein sequence ID" value="MFB9714873.1"/>
    <property type="molecule type" value="Genomic_DNA"/>
</dbReference>
<comment type="caution">
    <text evidence="2">The sequence shown here is derived from an EMBL/GenBank/DDBJ whole genome shotgun (WGS) entry which is preliminary data.</text>
</comment>
<proteinExistence type="predicted"/>
<organism evidence="2 3">
    <name type="scientific">Arthrobacter methylotrophus</name>
    <dbReference type="NCBI Taxonomy" id="121291"/>
    <lineage>
        <taxon>Bacteria</taxon>
        <taxon>Bacillati</taxon>
        <taxon>Actinomycetota</taxon>
        <taxon>Actinomycetes</taxon>
        <taxon>Micrococcales</taxon>
        <taxon>Micrococcaceae</taxon>
        <taxon>Arthrobacter</taxon>
    </lineage>
</organism>
<evidence type="ECO:0000313" key="3">
    <source>
        <dbReference type="Proteomes" id="UP001589536"/>
    </source>
</evidence>
<name>A0ABV5URF5_9MICC</name>
<keyword evidence="1" id="KW-0472">Membrane</keyword>
<gene>
    <name evidence="2" type="ORF">ACFFPI_12145</name>
</gene>
<keyword evidence="1" id="KW-0812">Transmembrane</keyword>
<keyword evidence="3" id="KW-1185">Reference proteome</keyword>
<dbReference type="Proteomes" id="UP001589536">
    <property type="component" value="Unassembled WGS sequence"/>
</dbReference>
<evidence type="ECO:0000313" key="2">
    <source>
        <dbReference type="EMBL" id="MFB9714873.1"/>
    </source>
</evidence>
<reference evidence="2 3" key="1">
    <citation type="submission" date="2024-09" db="EMBL/GenBank/DDBJ databases">
        <authorList>
            <person name="Sun Q."/>
            <person name="Mori K."/>
        </authorList>
    </citation>
    <scope>NUCLEOTIDE SEQUENCE [LARGE SCALE GENOMIC DNA]</scope>
    <source>
        <strain evidence="2 3">JCM 13519</strain>
    </source>
</reference>
<protein>
    <submittedName>
        <fullName evidence="2">YdcF family protein</fullName>
    </submittedName>
</protein>
<dbReference type="RefSeq" id="WP_345040011.1">
    <property type="nucleotide sequence ID" value="NZ_BAABED010000001.1"/>
</dbReference>
<accession>A0ABV5URF5</accession>
<keyword evidence="1" id="KW-1133">Transmembrane helix</keyword>